<dbReference type="SUPFAM" id="SSF55347">
    <property type="entry name" value="Glyceraldehyde-3-phosphate dehydrogenase-like, C-terminal domain"/>
    <property type="match status" value="1"/>
</dbReference>
<dbReference type="InterPro" id="IPR043906">
    <property type="entry name" value="Gfo/Idh/MocA_OxRdtase_bact_C"/>
</dbReference>
<evidence type="ECO:0000313" key="4">
    <source>
        <dbReference type="Proteomes" id="UP000293347"/>
    </source>
</evidence>
<name>A0A4V2ML79_9SPHI</name>
<dbReference type="InterPro" id="IPR036291">
    <property type="entry name" value="NAD(P)-bd_dom_sf"/>
</dbReference>
<accession>A0A4V2ML79</accession>
<dbReference type="EMBL" id="SJSL01000002">
    <property type="protein sequence ID" value="TCD01057.1"/>
    <property type="molecule type" value="Genomic_DNA"/>
</dbReference>
<dbReference type="NCBIfam" id="TIGR01409">
    <property type="entry name" value="TAT_signal_seq"/>
    <property type="match status" value="1"/>
</dbReference>
<feature type="domain" description="Gfo/Idh/MocA-like oxidoreductase bacterial type C-terminal" evidence="2">
    <location>
        <begin position="389"/>
        <end position="459"/>
    </location>
</feature>
<protein>
    <submittedName>
        <fullName evidence="3">Gfo/Idh/MocA family oxidoreductase</fullName>
    </submittedName>
</protein>
<dbReference type="Gene3D" id="3.40.50.720">
    <property type="entry name" value="NAD(P)-binding Rossmann-like Domain"/>
    <property type="match status" value="1"/>
</dbReference>
<comment type="caution">
    <text evidence="3">The sequence shown here is derived from an EMBL/GenBank/DDBJ whole genome shotgun (WGS) entry which is preliminary data.</text>
</comment>
<organism evidence="3 4">
    <name type="scientific">Pedobacter psychroterrae</name>
    <dbReference type="NCBI Taxonomy" id="2530453"/>
    <lineage>
        <taxon>Bacteria</taxon>
        <taxon>Pseudomonadati</taxon>
        <taxon>Bacteroidota</taxon>
        <taxon>Sphingobacteriia</taxon>
        <taxon>Sphingobacteriales</taxon>
        <taxon>Sphingobacteriaceae</taxon>
        <taxon>Pedobacter</taxon>
    </lineage>
</organism>
<dbReference type="PANTHER" id="PTHR43818">
    <property type="entry name" value="BCDNA.GH03377"/>
    <property type="match status" value="1"/>
</dbReference>
<dbReference type="PROSITE" id="PS51318">
    <property type="entry name" value="TAT"/>
    <property type="match status" value="1"/>
</dbReference>
<evidence type="ECO:0000259" key="2">
    <source>
        <dbReference type="Pfam" id="PF19051"/>
    </source>
</evidence>
<dbReference type="PANTHER" id="PTHR43818:SF5">
    <property type="entry name" value="OXIDOREDUCTASE FAMILY PROTEIN"/>
    <property type="match status" value="1"/>
</dbReference>
<sequence>MQNMTTNSRRDFIKKIGIGTAALSIGGNALGKNVFGGTGSGFSAKSYRNIIGANERINMATIGVNSRGNSMGGTFARQKNTHIATVCDVDTRTIPKAIKTIMDAGQTTPPKSEKDLRIVLEDKTIDAIYTATPDHWHAPLTIMACQAGKHVYVEKPLSHNPNEGELAVAAARKYNRIVQMGAQRRSAPTLTKGIKLLHEGIIGRVYMAKTWYTNARKENFLKPGDVPEWLDYDLWQGPAPRMPYKDGLIHYNWHWFWHWGTGEALNNGTHEVDVARWGLGVDYPIRVSSSGGIYQFKDDWETPDTQIVAIDYPGNVSLVWENRSRNGRKIEGQERGIIFYGEKGSLDTGEDAYKIYDLQGKLIADVKPGTGAETMEGRNTASPSLGMDNLHVMDFLDAIRNNRRPNCDVELGHKSTVAMQLGNISLRVGHDLKIDAKNGHIIGDKDAQRLWSRTYEKGWEPKV</sequence>
<feature type="domain" description="Gfo/Idh/MocA-like oxidoreductase N-terminal" evidence="1">
    <location>
        <begin position="57"/>
        <end position="181"/>
    </location>
</feature>
<dbReference type="OrthoDB" id="726883at2"/>
<evidence type="ECO:0000259" key="1">
    <source>
        <dbReference type="Pfam" id="PF01408"/>
    </source>
</evidence>
<dbReference type="InterPro" id="IPR000683">
    <property type="entry name" value="Gfo/Idh/MocA-like_OxRdtase_N"/>
</dbReference>
<dbReference type="Gene3D" id="3.30.360.10">
    <property type="entry name" value="Dihydrodipicolinate Reductase, domain 2"/>
    <property type="match status" value="1"/>
</dbReference>
<keyword evidence="4" id="KW-1185">Reference proteome</keyword>
<dbReference type="Pfam" id="PF01408">
    <property type="entry name" value="GFO_IDH_MocA"/>
    <property type="match status" value="1"/>
</dbReference>
<proteinExistence type="predicted"/>
<dbReference type="InterPro" id="IPR019546">
    <property type="entry name" value="TAT_signal_bac_arc"/>
</dbReference>
<evidence type="ECO:0000313" key="3">
    <source>
        <dbReference type="EMBL" id="TCD01057.1"/>
    </source>
</evidence>
<dbReference type="Pfam" id="PF19051">
    <property type="entry name" value="GFO_IDH_MocA_C2"/>
    <property type="match status" value="2"/>
</dbReference>
<dbReference type="AlphaFoldDB" id="A0A4V2ML79"/>
<dbReference type="SUPFAM" id="SSF51735">
    <property type="entry name" value="NAD(P)-binding Rossmann-fold domains"/>
    <property type="match status" value="1"/>
</dbReference>
<dbReference type="GO" id="GO:0000166">
    <property type="term" value="F:nucleotide binding"/>
    <property type="evidence" value="ECO:0007669"/>
    <property type="project" value="InterPro"/>
</dbReference>
<reference evidence="3 4" key="1">
    <citation type="submission" date="2019-02" db="EMBL/GenBank/DDBJ databases">
        <title>Pedobacter sp. RP-1-14 sp. nov., isolated from Arctic soil.</title>
        <authorList>
            <person name="Dahal R.H."/>
        </authorList>
    </citation>
    <scope>NUCLEOTIDE SEQUENCE [LARGE SCALE GENOMIC DNA]</scope>
    <source>
        <strain evidence="3 4">RP-1-14</strain>
    </source>
</reference>
<gene>
    <name evidence="3" type="ORF">EZ437_09815</name>
</gene>
<dbReference type="Proteomes" id="UP000293347">
    <property type="component" value="Unassembled WGS sequence"/>
</dbReference>
<feature type="domain" description="Gfo/Idh/MocA-like oxidoreductase bacterial type C-terminal" evidence="2">
    <location>
        <begin position="213"/>
        <end position="333"/>
    </location>
</feature>
<dbReference type="InterPro" id="IPR050463">
    <property type="entry name" value="Gfo/Idh/MocA_oxidrdct_glycsds"/>
</dbReference>
<dbReference type="InterPro" id="IPR006311">
    <property type="entry name" value="TAT_signal"/>
</dbReference>